<dbReference type="PANTHER" id="PTHR42696:SF2">
    <property type="entry name" value="ASPARTATE AMMONIA-LYASE"/>
    <property type="match status" value="1"/>
</dbReference>
<feature type="coiled-coil region" evidence="3">
    <location>
        <begin position="155"/>
        <end position="182"/>
    </location>
</feature>
<comment type="caution">
    <text evidence="6">The sequence shown here is derived from an EMBL/GenBank/DDBJ whole genome shotgun (WGS) entry which is preliminary data.</text>
</comment>
<evidence type="ECO:0000256" key="2">
    <source>
        <dbReference type="ARBA" id="ARBA00023239"/>
    </source>
</evidence>
<evidence type="ECO:0000259" key="5">
    <source>
        <dbReference type="Pfam" id="PF10415"/>
    </source>
</evidence>
<dbReference type="NCBIfam" id="NF008909">
    <property type="entry name" value="PRK12273.1"/>
    <property type="match status" value="1"/>
</dbReference>
<feature type="domain" description="Fumarate lyase N-terminal" evidence="4">
    <location>
        <begin position="11"/>
        <end position="340"/>
    </location>
</feature>
<dbReference type="PROSITE" id="PS00163">
    <property type="entry name" value="FUMARATE_LYASES"/>
    <property type="match status" value="1"/>
</dbReference>
<feature type="domain" description="Fumarase C C-terminal" evidence="5">
    <location>
        <begin position="409"/>
        <end position="458"/>
    </location>
</feature>
<dbReference type="AlphaFoldDB" id="A0A6A7K4T2"/>
<dbReference type="FunFam" id="1.20.200.10:FF:000001">
    <property type="entry name" value="Fumarate hydratase, mitochondrial"/>
    <property type="match status" value="1"/>
</dbReference>
<dbReference type="SUPFAM" id="SSF48557">
    <property type="entry name" value="L-aspartase-like"/>
    <property type="match status" value="1"/>
</dbReference>
<dbReference type="PANTHER" id="PTHR42696">
    <property type="entry name" value="ASPARTATE AMMONIA-LYASE"/>
    <property type="match status" value="1"/>
</dbReference>
<dbReference type="RefSeq" id="WP_152800833.1">
    <property type="nucleotide sequence ID" value="NZ_WHNX01000002.1"/>
</dbReference>
<dbReference type="EC" id="4.3.1.1" evidence="6"/>
<dbReference type="FunFam" id="1.10.275.10:FF:000001">
    <property type="entry name" value="Fumarate hydratase, mitochondrial"/>
    <property type="match status" value="1"/>
</dbReference>
<gene>
    <name evidence="6" type="ORF">GC105_01110</name>
</gene>
<dbReference type="GO" id="GO:0008797">
    <property type="term" value="F:aspartate ammonia-lyase activity"/>
    <property type="evidence" value="ECO:0007669"/>
    <property type="project" value="UniProtKB-EC"/>
</dbReference>
<evidence type="ECO:0000313" key="6">
    <source>
        <dbReference type="EMBL" id="MPW24390.1"/>
    </source>
</evidence>
<evidence type="ECO:0000256" key="1">
    <source>
        <dbReference type="ARBA" id="ARBA00022605"/>
    </source>
</evidence>
<dbReference type="Gene3D" id="1.20.200.10">
    <property type="entry name" value="Fumarase/aspartase (Central domain)"/>
    <property type="match status" value="1"/>
</dbReference>
<dbReference type="GO" id="GO:0008652">
    <property type="term" value="P:amino acid biosynthetic process"/>
    <property type="evidence" value="ECO:0007669"/>
    <property type="project" value="UniProtKB-KW"/>
</dbReference>
<dbReference type="GO" id="GO:0005829">
    <property type="term" value="C:cytosol"/>
    <property type="evidence" value="ECO:0007669"/>
    <property type="project" value="TreeGrafter"/>
</dbReference>
<evidence type="ECO:0000313" key="7">
    <source>
        <dbReference type="Proteomes" id="UP000440004"/>
    </source>
</evidence>
<dbReference type="GO" id="GO:0006531">
    <property type="term" value="P:aspartate metabolic process"/>
    <property type="evidence" value="ECO:0007669"/>
    <property type="project" value="TreeGrafter"/>
</dbReference>
<dbReference type="InterPro" id="IPR024083">
    <property type="entry name" value="Fumarase/histidase_N"/>
</dbReference>
<dbReference type="InterPro" id="IPR022761">
    <property type="entry name" value="Fumarate_lyase_N"/>
</dbReference>
<dbReference type="GO" id="GO:0006099">
    <property type="term" value="P:tricarboxylic acid cycle"/>
    <property type="evidence" value="ECO:0007669"/>
    <property type="project" value="InterPro"/>
</dbReference>
<dbReference type="CDD" id="cd01357">
    <property type="entry name" value="Aspartase"/>
    <property type="match status" value="1"/>
</dbReference>
<dbReference type="InterPro" id="IPR051546">
    <property type="entry name" value="Aspartate_Ammonia-Lyase"/>
</dbReference>
<reference evidence="6 7" key="1">
    <citation type="submission" date="2019-10" db="EMBL/GenBank/DDBJ databases">
        <title>Alkalibaculum tamaniensis sp.nov., a new alkaliphilic acetogen, isolated on methoxylated aromatics from a mud volcano.</title>
        <authorList>
            <person name="Khomyakova M.A."/>
            <person name="Merkel A.Y."/>
            <person name="Bonch-Osmolovskaya E.A."/>
            <person name="Slobodkin A.I."/>
        </authorList>
    </citation>
    <scope>NUCLEOTIDE SEQUENCE [LARGE SCALE GENOMIC DNA]</scope>
    <source>
        <strain evidence="6 7">M08DMB</strain>
    </source>
</reference>
<keyword evidence="2 6" id="KW-0456">Lyase</keyword>
<keyword evidence="7" id="KW-1185">Reference proteome</keyword>
<dbReference type="EMBL" id="WHNX01000002">
    <property type="protein sequence ID" value="MPW24390.1"/>
    <property type="molecule type" value="Genomic_DNA"/>
</dbReference>
<dbReference type="Pfam" id="PF00206">
    <property type="entry name" value="Lyase_1"/>
    <property type="match status" value="1"/>
</dbReference>
<dbReference type="Proteomes" id="UP000440004">
    <property type="component" value="Unassembled WGS sequence"/>
</dbReference>
<keyword evidence="3" id="KW-0175">Coiled coil</keyword>
<evidence type="ECO:0000256" key="3">
    <source>
        <dbReference type="SAM" id="Coils"/>
    </source>
</evidence>
<dbReference type="InterPro" id="IPR008948">
    <property type="entry name" value="L-Aspartase-like"/>
</dbReference>
<dbReference type="InterPro" id="IPR020557">
    <property type="entry name" value="Fumarate_lyase_CS"/>
</dbReference>
<sequence>MPTRKESDSLGNLEVPIEAYYGIYTQRAKANFSITNHHVNMDLINAITIIKKAAALVNKDLKLLSESISDAIVASCDEILGGSHYESFITHPLQGGAGTSTNMNVNEVIANISIENLGGKKGDYHIVHPIDHVNCSQSTNDVYPTAIRIAAINKIRCLAEVLSNLQESLQQKENEFSEVLKLGRTQLSDALPITLGQEFGAYSKAISRDRWRIYKVEERLREVNIGGTAIGTGLNAPQEYIYRMTDKLQRLTGLGIARSDLLVDTTQNTDVFVEVSGLLKACAVNIIKISNDLRLMGSGPKGGLSEIYIEPRQAGSSIMPGKVNPVICEMMVQVAYKIIGNDSSITLSAFSGQLELNAFSPLIAECLLESLDLLINSIPIFDKDCIQSVKANERHCLDVLKKSSALSAVLIDYIGYDQASAIAKESFEKDISIETLLLSKKIFNETEINKIFNVYQVTKPGIPGRS</sequence>
<dbReference type="InterPro" id="IPR000362">
    <property type="entry name" value="Fumarate_lyase_fam"/>
</dbReference>
<dbReference type="Pfam" id="PF10415">
    <property type="entry name" value="FumaraseC_C"/>
    <property type="match status" value="1"/>
</dbReference>
<keyword evidence="1" id="KW-0028">Amino-acid biosynthesis</keyword>
<dbReference type="PRINTS" id="PR00149">
    <property type="entry name" value="FUMRATELYASE"/>
</dbReference>
<organism evidence="6 7">
    <name type="scientific">Alkalibaculum sporogenes</name>
    <dbReference type="NCBI Taxonomy" id="2655001"/>
    <lineage>
        <taxon>Bacteria</taxon>
        <taxon>Bacillati</taxon>
        <taxon>Bacillota</taxon>
        <taxon>Clostridia</taxon>
        <taxon>Eubacteriales</taxon>
        <taxon>Eubacteriaceae</taxon>
        <taxon>Alkalibaculum</taxon>
    </lineage>
</organism>
<name>A0A6A7K4T2_9FIRM</name>
<protein>
    <submittedName>
        <fullName evidence="6">Aspartate ammonia-lyase</fullName>
        <ecNumber evidence="6">4.3.1.1</ecNumber>
    </submittedName>
</protein>
<evidence type="ECO:0000259" key="4">
    <source>
        <dbReference type="Pfam" id="PF00206"/>
    </source>
</evidence>
<proteinExistence type="predicted"/>
<dbReference type="InterPro" id="IPR018951">
    <property type="entry name" value="Fumarase_C_C"/>
</dbReference>
<dbReference type="Gene3D" id="1.10.40.30">
    <property type="entry name" value="Fumarase/aspartase (C-terminal domain)"/>
    <property type="match status" value="1"/>
</dbReference>
<accession>A0A6A7K4T2</accession>
<dbReference type="Gene3D" id="1.10.275.10">
    <property type="entry name" value="Fumarase/aspartase (N-terminal domain)"/>
    <property type="match status" value="1"/>
</dbReference>